<protein>
    <submittedName>
        <fullName evidence="4">Uncharacterized protein</fullName>
    </submittedName>
</protein>
<proteinExistence type="predicted"/>
<reference evidence="4 5" key="2">
    <citation type="journal article" date="2018" name="PLoS ONE">
        <title>The draft genome of Kipferlia bialata reveals reductive genome evolution in fornicate parasites.</title>
        <authorList>
            <person name="Tanifuji G."/>
            <person name="Takabayashi S."/>
            <person name="Kume K."/>
            <person name="Takagi M."/>
            <person name="Nakayama T."/>
            <person name="Kamikawa R."/>
            <person name="Inagaki Y."/>
            <person name="Hashimoto T."/>
        </authorList>
    </citation>
    <scope>NUCLEOTIDE SEQUENCE [LARGE SCALE GENOMIC DNA]</scope>
    <source>
        <strain evidence="4">NY0173</strain>
    </source>
</reference>
<sequence>MARRAPPRPNKTAFRSPVDPSNSTALTAPRTPQRPTTRVTTPSRHGSTSRRRAPSAQSPNPLLASPAVDVIGGMSTNKPFHKQTRCWDSFLRFFSFQTVCNLICLSITLAGIWLRMEYSKSEERWLQIVAKMTFTVGIFSLSGGVTNAIAIKMLFDRIYLMPRLSLPGSGIIPENFQSIRTSIKRMVMAMFFTPQFLQYYINKKAGELTSSLQLDTRLRQLLEQDSIDKIIGQKLAELNARPEGLAFRMMGITTEQLKPALKPFLVSFVCDLGE</sequence>
<name>A0A9K3CRL4_9EUKA</name>
<dbReference type="OrthoDB" id="446769at2759"/>
<keyword evidence="2" id="KW-0472">Membrane</keyword>
<keyword evidence="2" id="KW-1133">Transmembrane helix</keyword>
<feature type="transmembrane region" description="Helical" evidence="2">
    <location>
        <begin position="134"/>
        <end position="155"/>
    </location>
</feature>
<dbReference type="AlphaFoldDB" id="A0A9K3CRL4"/>
<feature type="transmembrane region" description="Helical" evidence="2">
    <location>
        <begin position="90"/>
        <end position="114"/>
    </location>
</feature>
<evidence type="ECO:0000313" key="5">
    <source>
        <dbReference type="Proteomes" id="UP000265618"/>
    </source>
</evidence>
<gene>
    <name evidence="3" type="ORF">KIPB_001885</name>
    <name evidence="4" type="ORF">KIPB_001886</name>
</gene>
<evidence type="ECO:0000313" key="4">
    <source>
        <dbReference type="EMBL" id="GIQ80995.1"/>
    </source>
</evidence>
<comment type="caution">
    <text evidence="4">The sequence shown here is derived from an EMBL/GenBank/DDBJ whole genome shotgun (WGS) entry which is preliminary data.</text>
</comment>
<organism evidence="4 5">
    <name type="scientific">Kipferlia bialata</name>
    <dbReference type="NCBI Taxonomy" id="797122"/>
    <lineage>
        <taxon>Eukaryota</taxon>
        <taxon>Metamonada</taxon>
        <taxon>Carpediemonas-like organisms</taxon>
        <taxon>Kipferlia</taxon>
    </lineage>
</organism>
<evidence type="ECO:0000313" key="3">
    <source>
        <dbReference type="EMBL" id="GIQ80994.1"/>
    </source>
</evidence>
<feature type="region of interest" description="Disordered" evidence="1">
    <location>
        <begin position="1"/>
        <end position="63"/>
    </location>
</feature>
<evidence type="ECO:0000256" key="1">
    <source>
        <dbReference type="SAM" id="MobiDB-lite"/>
    </source>
</evidence>
<evidence type="ECO:0000256" key="2">
    <source>
        <dbReference type="SAM" id="Phobius"/>
    </source>
</evidence>
<dbReference type="Proteomes" id="UP000265618">
    <property type="component" value="Unassembled WGS sequence"/>
</dbReference>
<dbReference type="PANTHER" id="PTHR38568:SF2">
    <property type="entry name" value="DUF445 DOMAIN-CONTAINING PROTEIN"/>
    <property type="match status" value="1"/>
</dbReference>
<accession>A0A9K3CRL4</accession>
<dbReference type="PANTHER" id="PTHR38568">
    <property type="entry name" value="DUF445 DOMAIN-CONTAINING PROTEIN-RELATED"/>
    <property type="match status" value="1"/>
</dbReference>
<reference evidence="4" key="1">
    <citation type="submission" date="2016-10" db="EMBL/GenBank/DDBJ databases">
        <authorList>
            <person name="Tanifuji G."/>
            <person name="Kume K."/>
            <person name="Nakayama T."/>
            <person name="Takabayashi S."/>
            <person name="Hashimoto T."/>
        </authorList>
    </citation>
    <scope>NUCLEOTIDE SEQUENCE</scope>
    <source>
        <strain evidence="4">NY0173</strain>
    </source>
</reference>
<dbReference type="EMBL" id="BDIP01000284">
    <property type="protein sequence ID" value="GIQ80995.1"/>
    <property type="molecule type" value="Genomic_DNA"/>
</dbReference>
<keyword evidence="2" id="KW-0812">Transmembrane</keyword>
<dbReference type="EMBL" id="BDIP01000284">
    <property type="protein sequence ID" value="GIQ80994.1"/>
    <property type="molecule type" value="Genomic_DNA"/>
</dbReference>
<keyword evidence="5" id="KW-1185">Reference proteome</keyword>
<feature type="compositionally biased region" description="Low complexity" evidence="1">
    <location>
        <begin position="24"/>
        <end position="44"/>
    </location>
</feature>